<organism evidence="1 2">
    <name type="scientific">Aequorivita xiaoshiensis</name>
    <dbReference type="NCBI Taxonomy" id="2874476"/>
    <lineage>
        <taxon>Bacteria</taxon>
        <taxon>Pseudomonadati</taxon>
        <taxon>Bacteroidota</taxon>
        <taxon>Flavobacteriia</taxon>
        <taxon>Flavobacteriales</taxon>
        <taxon>Flavobacteriaceae</taxon>
        <taxon>Aequorivita</taxon>
    </lineage>
</organism>
<dbReference type="RefSeq" id="WP_237608249.1">
    <property type="nucleotide sequence ID" value="NZ_JAIRBB010000005.1"/>
</dbReference>
<accession>A0A9X1U4M3</accession>
<sequence>MKTPIQDDKIVHEIYMSIDHLKMGNYVLNILYKNEVIKSIKFKKS</sequence>
<dbReference type="AlphaFoldDB" id="A0A9X1U4M3"/>
<proteinExistence type="predicted"/>
<gene>
    <name evidence="1" type="ORF">K8344_08210</name>
</gene>
<reference evidence="1" key="1">
    <citation type="submission" date="2021-09" db="EMBL/GenBank/DDBJ databases">
        <title>Genome of Aequorivita sp. strain F64183.</title>
        <authorList>
            <person name="Wang Y."/>
        </authorList>
    </citation>
    <scope>NUCLEOTIDE SEQUENCE</scope>
    <source>
        <strain evidence="1">F64183</strain>
    </source>
</reference>
<name>A0A9X1U4M3_9FLAO</name>
<dbReference type="EMBL" id="JAIRBB010000005">
    <property type="protein sequence ID" value="MCG2431100.1"/>
    <property type="molecule type" value="Genomic_DNA"/>
</dbReference>
<evidence type="ECO:0000313" key="1">
    <source>
        <dbReference type="EMBL" id="MCG2431100.1"/>
    </source>
</evidence>
<evidence type="ECO:0000313" key="2">
    <source>
        <dbReference type="Proteomes" id="UP001139462"/>
    </source>
</evidence>
<keyword evidence="2" id="KW-1185">Reference proteome</keyword>
<dbReference type="Proteomes" id="UP001139462">
    <property type="component" value="Unassembled WGS sequence"/>
</dbReference>
<comment type="caution">
    <text evidence="1">The sequence shown here is derived from an EMBL/GenBank/DDBJ whole genome shotgun (WGS) entry which is preliminary data.</text>
</comment>
<protein>
    <submittedName>
        <fullName evidence="1">Uncharacterized protein</fullName>
    </submittedName>
</protein>